<dbReference type="RefSeq" id="WP_185054457.1">
    <property type="nucleotide sequence ID" value="NZ_BAABIX010000038.1"/>
</dbReference>
<dbReference type="Proteomes" id="UP000578449">
    <property type="component" value="Unassembled WGS sequence"/>
</dbReference>
<proteinExistence type="predicted"/>
<accession>A0A840PEZ2</accession>
<sequence>MERRLCQVCARTAYAQGRIWWLLPRRESEASLADARPWTTTPPTCRSCIRLAMEECPILHRDGAVTASVLDVTVYALTGDMFRPNRAEPIEWGVAVPLGWAQALRNLRATQLGVLLIDLREEVIT</sequence>
<dbReference type="AlphaFoldDB" id="A0A840PEZ2"/>
<gene>
    <name evidence="1" type="ORF">HNP84_007301</name>
</gene>
<reference evidence="1 2" key="1">
    <citation type="submission" date="2020-08" db="EMBL/GenBank/DDBJ databases">
        <title>Genomic Encyclopedia of Type Strains, Phase IV (KMG-IV): sequencing the most valuable type-strain genomes for metagenomic binning, comparative biology and taxonomic classification.</title>
        <authorList>
            <person name="Goeker M."/>
        </authorList>
    </citation>
    <scope>NUCLEOTIDE SEQUENCE [LARGE SCALE GENOMIC DNA]</scope>
    <source>
        <strain evidence="1 2">DSM 45615</strain>
    </source>
</reference>
<protein>
    <submittedName>
        <fullName evidence="1">Uncharacterized protein</fullName>
    </submittedName>
</protein>
<dbReference type="EMBL" id="JACHGN010000019">
    <property type="protein sequence ID" value="MBB5137549.1"/>
    <property type="molecule type" value="Genomic_DNA"/>
</dbReference>
<evidence type="ECO:0000313" key="2">
    <source>
        <dbReference type="Proteomes" id="UP000578449"/>
    </source>
</evidence>
<name>A0A840PEZ2_9ACTN</name>
<comment type="caution">
    <text evidence="1">The sequence shown here is derived from an EMBL/GenBank/DDBJ whole genome shotgun (WGS) entry which is preliminary data.</text>
</comment>
<evidence type="ECO:0000313" key="1">
    <source>
        <dbReference type="EMBL" id="MBB5137549.1"/>
    </source>
</evidence>
<organism evidence="1 2">
    <name type="scientific">Thermocatellispora tengchongensis</name>
    <dbReference type="NCBI Taxonomy" id="1073253"/>
    <lineage>
        <taxon>Bacteria</taxon>
        <taxon>Bacillati</taxon>
        <taxon>Actinomycetota</taxon>
        <taxon>Actinomycetes</taxon>
        <taxon>Streptosporangiales</taxon>
        <taxon>Streptosporangiaceae</taxon>
        <taxon>Thermocatellispora</taxon>
    </lineage>
</organism>
<keyword evidence="2" id="KW-1185">Reference proteome</keyword>